<dbReference type="Proteomes" id="UP001151760">
    <property type="component" value="Unassembled WGS sequence"/>
</dbReference>
<dbReference type="EMBL" id="BQNB010010810">
    <property type="protein sequence ID" value="GJS82253.1"/>
    <property type="molecule type" value="Genomic_DNA"/>
</dbReference>
<sequence>MQSIIQEKTKRKLHGTFSKRLLFTPSSVLLNHDIKGSRTEASGFKRAICNTYGQDLETVHGHNVPVAGSTNKSSTDKEECQEIGYPLLLLKYSDQYSALSTGTSFTSYREGLRVLVTEKTDISENRASRNFDLMIIFKRCLNTVVQALVVNVQWRLLKITLQAPFLNVQKTFDRSRSSLGLHGNDF</sequence>
<keyword evidence="2" id="KW-1185">Reference proteome</keyword>
<name>A0ABQ4Z009_9ASTR</name>
<reference evidence="1" key="1">
    <citation type="journal article" date="2022" name="Int. J. Mol. Sci.">
        <title>Draft Genome of Tanacetum Coccineum: Genomic Comparison of Closely Related Tanacetum-Family Plants.</title>
        <authorList>
            <person name="Yamashiro T."/>
            <person name="Shiraishi A."/>
            <person name="Nakayama K."/>
            <person name="Satake H."/>
        </authorList>
    </citation>
    <scope>NUCLEOTIDE SEQUENCE</scope>
</reference>
<evidence type="ECO:0000313" key="2">
    <source>
        <dbReference type="Proteomes" id="UP001151760"/>
    </source>
</evidence>
<gene>
    <name evidence="1" type="ORF">Tco_0748794</name>
</gene>
<evidence type="ECO:0000313" key="1">
    <source>
        <dbReference type="EMBL" id="GJS82253.1"/>
    </source>
</evidence>
<accession>A0ABQ4Z009</accession>
<organism evidence="1 2">
    <name type="scientific">Tanacetum coccineum</name>
    <dbReference type="NCBI Taxonomy" id="301880"/>
    <lineage>
        <taxon>Eukaryota</taxon>
        <taxon>Viridiplantae</taxon>
        <taxon>Streptophyta</taxon>
        <taxon>Embryophyta</taxon>
        <taxon>Tracheophyta</taxon>
        <taxon>Spermatophyta</taxon>
        <taxon>Magnoliopsida</taxon>
        <taxon>eudicotyledons</taxon>
        <taxon>Gunneridae</taxon>
        <taxon>Pentapetalae</taxon>
        <taxon>asterids</taxon>
        <taxon>campanulids</taxon>
        <taxon>Asterales</taxon>
        <taxon>Asteraceae</taxon>
        <taxon>Asteroideae</taxon>
        <taxon>Anthemideae</taxon>
        <taxon>Anthemidinae</taxon>
        <taxon>Tanacetum</taxon>
    </lineage>
</organism>
<protein>
    <submittedName>
        <fullName evidence="1">Uncharacterized protein</fullName>
    </submittedName>
</protein>
<reference evidence="1" key="2">
    <citation type="submission" date="2022-01" db="EMBL/GenBank/DDBJ databases">
        <authorList>
            <person name="Yamashiro T."/>
            <person name="Shiraishi A."/>
            <person name="Satake H."/>
            <person name="Nakayama K."/>
        </authorList>
    </citation>
    <scope>NUCLEOTIDE SEQUENCE</scope>
</reference>
<comment type="caution">
    <text evidence="1">The sequence shown here is derived from an EMBL/GenBank/DDBJ whole genome shotgun (WGS) entry which is preliminary data.</text>
</comment>
<proteinExistence type="predicted"/>